<protein>
    <recommendedName>
        <fullName evidence="4">Zinc finger C3H1-type containing</fullName>
    </recommendedName>
</protein>
<feature type="region of interest" description="Disordered" evidence="1">
    <location>
        <begin position="1"/>
        <end position="94"/>
    </location>
</feature>
<dbReference type="GeneTree" id="ENSGT00390000001116"/>
<evidence type="ECO:0000313" key="2">
    <source>
        <dbReference type="Ensembl" id="ENSHCOP00000007150.1"/>
    </source>
</evidence>
<sequence>MNLESAGQLPMIDVELEDGEICDDDGEESSAARLGEGNGSRPAGAAVPPRGPRPPYMGPSPPGFHHMMPYDVHGPSNHRQQCGPSGPDRPHAPGPLPLPFWERSHGALGRFRHRSVSNGGRGAWNRGGWTDHRPPMARYGPAENSNREPPGRKQKPLGRIPARRPPPSMAKCEGAESFEDLLSKYKQIQMELECIRKEESMALEAKVQEPEPKGQEAAAKVQGAEECPAEGVTLPQASVQVAADTKKSFQAFNIKPLRVKLFTPASLDTKAKDGEKTPGRESLKWEFRWHTFAHSS</sequence>
<organism evidence="2 3">
    <name type="scientific">Hippocampus comes</name>
    <name type="common">Tiger tail seahorse</name>
    <dbReference type="NCBI Taxonomy" id="109280"/>
    <lineage>
        <taxon>Eukaryota</taxon>
        <taxon>Metazoa</taxon>
        <taxon>Chordata</taxon>
        <taxon>Craniata</taxon>
        <taxon>Vertebrata</taxon>
        <taxon>Euteleostomi</taxon>
        <taxon>Actinopterygii</taxon>
        <taxon>Neopterygii</taxon>
        <taxon>Teleostei</taxon>
        <taxon>Neoteleostei</taxon>
        <taxon>Acanthomorphata</taxon>
        <taxon>Syngnathiaria</taxon>
        <taxon>Syngnathiformes</taxon>
        <taxon>Syngnathoidei</taxon>
        <taxon>Syngnathidae</taxon>
        <taxon>Hippocampus</taxon>
    </lineage>
</organism>
<name>A0A3Q2XQW3_HIPCM</name>
<feature type="region of interest" description="Disordered" evidence="1">
    <location>
        <begin position="123"/>
        <end position="172"/>
    </location>
</feature>
<evidence type="ECO:0008006" key="4">
    <source>
        <dbReference type="Google" id="ProtNLM"/>
    </source>
</evidence>
<reference evidence="2" key="2">
    <citation type="submission" date="2025-09" db="UniProtKB">
        <authorList>
            <consortium name="Ensembl"/>
        </authorList>
    </citation>
    <scope>IDENTIFICATION</scope>
</reference>
<feature type="compositionally biased region" description="Low complexity" evidence="1">
    <location>
        <begin position="39"/>
        <end position="48"/>
    </location>
</feature>
<proteinExistence type="predicted"/>
<dbReference type="Proteomes" id="UP000264820">
    <property type="component" value="Unplaced"/>
</dbReference>
<evidence type="ECO:0000313" key="3">
    <source>
        <dbReference type="Proteomes" id="UP000264820"/>
    </source>
</evidence>
<evidence type="ECO:0000256" key="1">
    <source>
        <dbReference type="SAM" id="MobiDB-lite"/>
    </source>
</evidence>
<feature type="compositionally biased region" description="Acidic residues" evidence="1">
    <location>
        <begin position="14"/>
        <end position="28"/>
    </location>
</feature>
<dbReference type="Ensembl" id="ENSHCOT00000002497.1">
    <property type="protein sequence ID" value="ENSHCOP00000007150.1"/>
    <property type="gene ID" value="ENSHCOG00000009144.1"/>
</dbReference>
<keyword evidence="3" id="KW-1185">Reference proteome</keyword>
<dbReference type="OMA" id="EPFRTHA"/>
<dbReference type="AlphaFoldDB" id="A0A3Q2XQW3"/>
<feature type="compositionally biased region" description="Pro residues" evidence="1">
    <location>
        <begin position="49"/>
        <end position="62"/>
    </location>
</feature>
<accession>A0A3Q2XQW3</accession>
<reference evidence="2" key="1">
    <citation type="submission" date="2025-08" db="UniProtKB">
        <authorList>
            <consortium name="Ensembl"/>
        </authorList>
    </citation>
    <scope>IDENTIFICATION</scope>
</reference>